<dbReference type="GO" id="GO:0004623">
    <property type="term" value="F:phospholipase A2 activity"/>
    <property type="evidence" value="ECO:0007669"/>
    <property type="project" value="InterPro"/>
</dbReference>
<evidence type="ECO:0008006" key="4">
    <source>
        <dbReference type="Google" id="ProtNLM"/>
    </source>
</evidence>
<accession>A0AAW0W4N9</accession>
<dbReference type="Gene3D" id="1.20.90.10">
    <property type="entry name" value="Phospholipase A2 domain"/>
    <property type="match status" value="1"/>
</dbReference>
<dbReference type="AlphaFoldDB" id="A0AAW0W4N9"/>
<organism evidence="2 3">
    <name type="scientific">Cherax quadricarinatus</name>
    <name type="common">Australian red claw crayfish</name>
    <dbReference type="NCBI Taxonomy" id="27406"/>
    <lineage>
        <taxon>Eukaryota</taxon>
        <taxon>Metazoa</taxon>
        <taxon>Ecdysozoa</taxon>
        <taxon>Arthropoda</taxon>
        <taxon>Crustacea</taxon>
        <taxon>Multicrustacea</taxon>
        <taxon>Malacostraca</taxon>
        <taxon>Eumalacostraca</taxon>
        <taxon>Eucarida</taxon>
        <taxon>Decapoda</taxon>
        <taxon>Pleocyemata</taxon>
        <taxon>Astacidea</taxon>
        <taxon>Parastacoidea</taxon>
        <taxon>Parastacidae</taxon>
        <taxon>Cherax</taxon>
    </lineage>
</organism>
<protein>
    <recommendedName>
        <fullName evidence="4">Group XIIA secretory phospholipase A2</fullName>
    </recommendedName>
</protein>
<keyword evidence="1" id="KW-0732">Signal</keyword>
<evidence type="ECO:0000256" key="1">
    <source>
        <dbReference type="SAM" id="SignalP"/>
    </source>
</evidence>
<dbReference type="InterPro" id="IPR010711">
    <property type="entry name" value="PLA2G12"/>
</dbReference>
<evidence type="ECO:0000313" key="3">
    <source>
        <dbReference type="Proteomes" id="UP001445076"/>
    </source>
</evidence>
<feature type="signal peptide" evidence="1">
    <location>
        <begin position="1"/>
        <end position="18"/>
    </location>
</feature>
<name>A0AAW0W4N9_CHEQU</name>
<dbReference type="InterPro" id="IPR036444">
    <property type="entry name" value="PLipase_A2_dom_sf"/>
</dbReference>
<dbReference type="GO" id="GO:0005509">
    <property type="term" value="F:calcium ion binding"/>
    <property type="evidence" value="ECO:0007669"/>
    <property type="project" value="InterPro"/>
</dbReference>
<dbReference type="PANTHER" id="PTHR12824:SF8">
    <property type="entry name" value="GXIVSPLA2, ISOFORM A"/>
    <property type="match status" value="1"/>
</dbReference>
<dbReference type="EMBL" id="JARKIK010000089">
    <property type="protein sequence ID" value="KAK8723516.1"/>
    <property type="molecule type" value="Genomic_DNA"/>
</dbReference>
<comment type="caution">
    <text evidence="2">The sequence shown here is derived from an EMBL/GenBank/DDBJ whole genome shotgun (WGS) entry which is preliminary data.</text>
</comment>
<dbReference type="Proteomes" id="UP001445076">
    <property type="component" value="Unassembled WGS sequence"/>
</dbReference>
<dbReference type="GO" id="GO:0050482">
    <property type="term" value="P:arachidonate secretion"/>
    <property type="evidence" value="ECO:0007669"/>
    <property type="project" value="InterPro"/>
</dbReference>
<dbReference type="GO" id="GO:0016042">
    <property type="term" value="P:lipid catabolic process"/>
    <property type="evidence" value="ECO:0007669"/>
    <property type="project" value="InterPro"/>
</dbReference>
<dbReference type="SUPFAM" id="SSF48619">
    <property type="entry name" value="Phospholipase A2, PLA2"/>
    <property type="match status" value="1"/>
</dbReference>
<reference evidence="2 3" key="1">
    <citation type="journal article" date="2024" name="BMC Genomics">
        <title>Genome assembly of redclaw crayfish (Cherax quadricarinatus) provides insights into its immune adaptation and hypoxia tolerance.</title>
        <authorList>
            <person name="Liu Z."/>
            <person name="Zheng J."/>
            <person name="Li H."/>
            <person name="Fang K."/>
            <person name="Wang S."/>
            <person name="He J."/>
            <person name="Zhou D."/>
            <person name="Weng S."/>
            <person name="Chi M."/>
            <person name="Gu Z."/>
            <person name="He J."/>
            <person name="Li F."/>
            <person name="Wang M."/>
        </authorList>
    </citation>
    <scope>NUCLEOTIDE SEQUENCE [LARGE SCALE GENOMIC DNA]</scope>
    <source>
        <strain evidence="2">ZL_2023a</strain>
    </source>
</reference>
<keyword evidence="3" id="KW-1185">Reference proteome</keyword>
<gene>
    <name evidence="2" type="ORF">OTU49_011753</name>
</gene>
<feature type="chain" id="PRO_5043373666" description="Group XIIA secretory phospholipase A2" evidence="1">
    <location>
        <begin position="19"/>
        <end position="199"/>
    </location>
</feature>
<sequence>MMMMLVVTLMTLMSVVCGQGYFDALYNNMMEAQETLREVAIAVNKGLNTITKTVKYVENIIDATVEEECIYKCKNNKIPVHDNTHKPQANGCGSFGVFFEKEDLSRPEMVDCCNDHDICYDTCGSNKEECDLRFRRCLYSTCEVNQHQMDTLTYTKCKGGAKLLYTATMALGCTSYKEAQHGACRCVSPQDLPQDRSEL</sequence>
<dbReference type="PANTHER" id="PTHR12824">
    <property type="entry name" value="GROUP XII SECRETORY PHOSPHOLIPASE A2 FAMILY MEMBER"/>
    <property type="match status" value="1"/>
</dbReference>
<dbReference type="Pfam" id="PF06951">
    <property type="entry name" value="PLA2G12"/>
    <property type="match status" value="1"/>
</dbReference>
<dbReference type="GO" id="GO:0006644">
    <property type="term" value="P:phospholipid metabolic process"/>
    <property type="evidence" value="ECO:0007669"/>
    <property type="project" value="InterPro"/>
</dbReference>
<proteinExistence type="predicted"/>
<evidence type="ECO:0000313" key="2">
    <source>
        <dbReference type="EMBL" id="KAK8723516.1"/>
    </source>
</evidence>
<dbReference type="GO" id="GO:0005576">
    <property type="term" value="C:extracellular region"/>
    <property type="evidence" value="ECO:0007669"/>
    <property type="project" value="InterPro"/>
</dbReference>